<dbReference type="Proteomes" id="UP001162891">
    <property type="component" value="Chromosome"/>
</dbReference>
<evidence type="ECO:0000256" key="4">
    <source>
        <dbReference type="SAM" id="MobiDB-lite"/>
    </source>
</evidence>
<dbReference type="Pfam" id="PF00535">
    <property type="entry name" value="Glycos_transf_2"/>
    <property type="match status" value="1"/>
</dbReference>
<feature type="compositionally biased region" description="Low complexity" evidence="4">
    <location>
        <begin position="322"/>
        <end position="336"/>
    </location>
</feature>
<evidence type="ECO:0000313" key="6">
    <source>
        <dbReference type="EMBL" id="BDG04633.1"/>
    </source>
</evidence>
<evidence type="ECO:0000259" key="5">
    <source>
        <dbReference type="Pfam" id="PF00535"/>
    </source>
</evidence>
<dbReference type="RefSeq" id="WP_248353072.1">
    <property type="nucleotide sequence ID" value="NZ_AP025591.1"/>
</dbReference>
<reference evidence="7" key="1">
    <citation type="journal article" date="2022" name="Int. J. Syst. Evol. Microbiol.">
        <title>Anaeromyxobacter oryzae sp. nov., Anaeromyxobacter diazotrophicus sp. nov. and Anaeromyxobacter paludicola sp. nov., isolated from paddy soils.</title>
        <authorList>
            <person name="Itoh H."/>
            <person name="Xu Z."/>
            <person name="Mise K."/>
            <person name="Masuda Y."/>
            <person name="Ushijima N."/>
            <person name="Hayakawa C."/>
            <person name="Shiratori Y."/>
            <person name="Senoo K."/>
        </authorList>
    </citation>
    <scope>NUCLEOTIDE SEQUENCE [LARGE SCALE GENOMIC DNA]</scope>
    <source>
        <strain evidence="7">Red232</strain>
    </source>
</reference>
<dbReference type="PANTHER" id="PTHR43630">
    <property type="entry name" value="POLY-BETA-1,6-N-ACETYL-D-GLUCOSAMINE SYNTHASE"/>
    <property type="match status" value="1"/>
</dbReference>
<sequence>MRRYCLITPCRDEARYASRTLDAILRQTAPPASWVIVDDGSSDATPRILAEYAARAPFIRVLRRPDRGDRKLGGGVIDAFYTGYDTIDPAAFDYVCKLDLDLDLPPRYFERLMDRMEADPRIGTCSGKPYFFHGGPPPAQVRFPLDDTSALTSEMLADDNSVGMIKFYRTRCFEQIGGFVRELMWDGIDGHRCRQLGWRALSWDDPELRFVHLRPMGTSHRSWWTGRVRHGFGQWFMGTDPVFMLAAATYRMTRPPRVVGGLAMLRGYLGSMLRGHPRYGDDAFRSFLRGYQRACLVRGRRRALAELDARQARVWDPERRPSAPARDGAGAARAAG</sequence>
<dbReference type="PANTHER" id="PTHR43630:SF1">
    <property type="entry name" value="POLY-BETA-1,6-N-ACETYL-D-GLUCOSAMINE SYNTHASE"/>
    <property type="match status" value="1"/>
</dbReference>
<dbReference type="InterPro" id="IPR001173">
    <property type="entry name" value="Glyco_trans_2-like"/>
</dbReference>
<dbReference type="GO" id="GO:0016740">
    <property type="term" value="F:transferase activity"/>
    <property type="evidence" value="ECO:0007669"/>
    <property type="project" value="UniProtKB-KW"/>
</dbReference>
<dbReference type="Gene3D" id="3.90.550.10">
    <property type="entry name" value="Spore Coat Polysaccharide Biosynthesis Protein SpsA, Chain A"/>
    <property type="match status" value="1"/>
</dbReference>
<dbReference type="EMBL" id="AP025591">
    <property type="protein sequence ID" value="BDG04633.1"/>
    <property type="molecule type" value="Genomic_DNA"/>
</dbReference>
<proteinExistence type="inferred from homology"/>
<evidence type="ECO:0000256" key="3">
    <source>
        <dbReference type="ARBA" id="ARBA00022679"/>
    </source>
</evidence>
<feature type="region of interest" description="Disordered" evidence="4">
    <location>
        <begin position="315"/>
        <end position="336"/>
    </location>
</feature>
<gene>
    <name evidence="6" type="ORF">AMOR_36290</name>
</gene>
<keyword evidence="3 6" id="KW-0808">Transferase</keyword>
<dbReference type="SUPFAM" id="SSF53448">
    <property type="entry name" value="Nucleotide-diphospho-sugar transferases"/>
    <property type="match status" value="1"/>
</dbReference>
<keyword evidence="2" id="KW-0328">Glycosyltransferase</keyword>
<evidence type="ECO:0000256" key="1">
    <source>
        <dbReference type="ARBA" id="ARBA00006739"/>
    </source>
</evidence>
<name>A0ABM7WYP0_9BACT</name>
<dbReference type="CDD" id="cd00761">
    <property type="entry name" value="Glyco_tranf_GTA_type"/>
    <property type="match status" value="1"/>
</dbReference>
<protein>
    <submittedName>
        <fullName evidence="6">Glycosyl transferase family A</fullName>
    </submittedName>
</protein>
<comment type="similarity">
    <text evidence="1">Belongs to the glycosyltransferase 2 family.</text>
</comment>
<accession>A0ABM7WYP0</accession>
<organism evidence="6 7">
    <name type="scientific">Anaeromyxobacter oryzae</name>
    <dbReference type="NCBI Taxonomy" id="2918170"/>
    <lineage>
        <taxon>Bacteria</taxon>
        <taxon>Pseudomonadati</taxon>
        <taxon>Myxococcota</taxon>
        <taxon>Myxococcia</taxon>
        <taxon>Myxococcales</taxon>
        <taxon>Cystobacterineae</taxon>
        <taxon>Anaeromyxobacteraceae</taxon>
        <taxon>Anaeromyxobacter</taxon>
    </lineage>
</organism>
<dbReference type="InterPro" id="IPR029044">
    <property type="entry name" value="Nucleotide-diphossugar_trans"/>
</dbReference>
<evidence type="ECO:0000256" key="2">
    <source>
        <dbReference type="ARBA" id="ARBA00022676"/>
    </source>
</evidence>
<keyword evidence="7" id="KW-1185">Reference proteome</keyword>
<feature type="domain" description="Glycosyltransferase 2-like" evidence="5">
    <location>
        <begin position="6"/>
        <end position="141"/>
    </location>
</feature>
<evidence type="ECO:0000313" key="7">
    <source>
        <dbReference type="Proteomes" id="UP001162891"/>
    </source>
</evidence>